<evidence type="ECO:0000313" key="10">
    <source>
        <dbReference type="EMBL" id="EFC50609.1"/>
    </source>
</evidence>
<evidence type="ECO:0000313" key="11">
    <source>
        <dbReference type="Proteomes" id="UP000006671"/>
    </source>
</evidence>
<dbReference type="InterPro" id="IPR008901">
    <property type="entry name" value="ACER"/>
</dbReference>
<dbReference type="InParanoid" id="D2UXC5"/>
<keyword evidence="7" id="KW-0106">Calcium</keyword>
<keyword evidence="5 9" id="KW-1133">Transmembrane helix</keyword>
<dbReference type="KEGG" id="ngr:NAEGRDRAFT_61076"/>
<evidence type="ECO:0000256" key="3">
    <source>
        <dbReference type="ARBA" id="ARBA00022692"/>
    </source>
</evidence>
<feature type="transmembrane region" description="Helical" evidence="9">
    <location>
        <begin position="138"/>
        <end position="162"/>
    </location>
</feature>
<sequence>MLQADQSHSSFEGYPSFYSRDDAGKTLITSTVDFCEANFQHTSFIAEPANTISSLVYCLISISHLYFTFKYCYGKKNRFYWRFVLSSVCSMILGLGSALLHCTLTRFFQYFDEIPMVVAVMLGIHMFLLRNKEDDECLWYNILVSSVLTFVTVGHSISTIWVSDSYSIFVYVFAALLNISTLLEALHVYRGNNLEIWFKKVLPHASQEKIDACSRNVRRVYLIYFVFFLVAFILWAIEFYFCPNVYFLYLHVFWHIMTAIAANAKSTLWKYMTLLGHGVEEAEMTYYDPFRTMVKLDIKEKSN</sequence>
<feature type="transmembrane region" description="Helical" evidence="9">
    <location>
        <begin position="49"/>
        <end position="67"/>
    </location>
</feature>
<comment type="similarity">
    <text evidence="2">Belongs to the alkaline ceramidase family.</text>
</comment>
<protein>
    <submittedName>
        <fullName evidence="10">Predicted protein</fullName>
    </submittedName>
</protein>
<feature type="transmembrane region" description="Helical" evidence="9">
    <location>
        <begin position="168"/>
        <end position="189"/>
    </location>
</feature>
<keyword evidence="8" id="KW-0862">Zinc</keyword>
<dbReference type="PANTHER" id="PTHR46187">
    <property type="entry name" value="ALKALINE CERAMIDASE 3"/>
    <property type="match status" value="1"/>
</dbReference>
<feature type="binding site" evidence="8">
    <location>
        <position position="255"/>
    </location>
    <ligand>
        <name>Zn(2+)</name>
        <dbReference type="ChEBI" id="CHEBI:29105"/>
        <note>catalytic</note>
    </ligand>
</feature>
<organism evidence="11">
    <name type="scientific">Naegleria gruberi</name>
    <name type="common">Amoeba</name>
    <dbReference type="NCBI Taxonomy" id="5762"/>
    <lineage>
        <taxon>Eukaryota</taxon>
        <taxon>Discoba</taxon>
        <taxon>Heterolobosea</taxon>
        <taxon>Tetramitia</taxon>
        <taxon>Eutetramitia</taxon>
        <taxon>Vahlkampfiidae</taxon>
        <taxon>Naegleria</taxon>
    </lineage>
</organism>
<dbReference type="STRING" id="5762.D2UXC5"/>
<reference evidence="10 11" key="1">
    <citation type="journal article" date="2010" name="Cell">
        <title>The genome of Naegleria gruberi illuminates early eukaryotic versatility.</title>
        <authorList>
            <person name="Fritz-Laylin L.K."/>
            <person name="Prochnik S.E."/>
            <person name="Ginger M.L."/>
            <person name="Dacks J.B."/>
            <person name="Carpenter M.L."/>
            <person name="Field M.C."/>
            <person name="Kuo A."/>
            <person name="Paredez A."/>
            <person name="Chapman J."/>
            <person name="Pham J."/>
            <person name="Shu S."/>
            <person name="Neupane R."/>
            <person name="Cipriano M."/>
            <person name="Mancuso J."/>
            <person name="Tu H."/>
            <person name="Salamov A."/>
            <person name="Lindquist E."/>
            <person name="Shapiro H."/>
            <person name="Lucas S."/>
            <person name="Grigoriev I.V."/>
            <person name="Cande W.Z."/>
            <person name="Fulton C."/>
            <person name="Rokhsar D.S."/>
            <person name="Dawson S.C."/>
        </authorList>
    </citation>
    <scope>NUCLEOTIDE SEQUENCE [LARGE SCALE GENOMIC DNA]</scope>
    <source>
        <strain evidence="10 11">NEG-M</strain>
    </source>
</reference>
<evidence type="ECO:0000256" key="6">
    <source>
        <dbReference type="ARBA" id="ARBA00023136"/>
    </source>
</evidence>
<dbReference type="GO" id="GO:0046514">
    <property type="term" value="P:ceramide catabolic process"/>
    <property type="evidence" value="ECO:0007669"/>
    <property type="project" value="TreeGrafter"/>
</dbReference>
<feature type="transmembrane region" description="Helical" evidence="9">
    <location>
        <begin position="221"/>
        <end position="240"/>
    </location>
</feature>
<accession>D2UXC5</accession>
<dbReference type="RefSeq" id="XP_002683353.1">
    <property type="nucleotide sequence ID" value="XM_002683307.1"/>
</dbReference>
<comment type="subcellular location">
    <subcellularLocation>
        <location evidence="1">Membrane</location>
        <topology evidence="1">Multi-pass membrane protein</topology>
    </subcellularLocation>
</comment>
<dbReference type="PANTHER" id="PTHR46187:SF3">
    <property type="entry name" value="ALKALINE CERAMIDASE 3"/>
    <property type="match status" value="1"/>
</dbReference>
<evidence type="ECO:0000256" key="1">
    <source>
        <dbReference type="ARBA" id="ARBA00004141"/>
    </source>
</evidence>
<dbReference type="AlphaFoldDB" id="D2UXC5"/>
<dbReference type="Proteomes" id="UP000006671">
    <property type="component" value="Unassembled WGS sequence"/>
</dbReference>
<keyword evidence="11" id="KW-1185">Reference proteome</keyword>
<keyword evidence="7" id="KW-0479">Metal-binding</keyword>
<feature type="transmembrane region" description="Helical" evidence="9">
    <location>
        <begin position="79"/>
        <end position="101"/>
    </location>
</feature>
<keyword evidence="3 9" id="KW-0812">Transmembrane</keyword>
<comment type="cofactor">
    <cofactor evidence="8">
        <name>Zn(2+)</name>
        <dbReference type="ChEBI" id="CHEBI:29105"/>
    </cofactor>
</comment>
<gene>
    <name evidence="10" type="ORF">NAEGRDRAFT_61076</name>
</gene>
<dbReference type="GO" id="GO:0016811">
    <property type="term" value="F:hydrolase activity, acting on carbon-nitrogen (but not peptide) bonds, in linear amides"/>
    <property type="evidence" value="ECO:0007669"/>
    <property type="project" value="InterPro"/>
</dbReference>
<evidence type="ECO:0000256" key="9">
    <source>
        <dbReference type="SAM" id="Phobius"/>
    </source>
</evidence>
<keyword evidence="4" id="KW-0378">Hydrolase</keyword>
<dbReference type="eggNOG" id="KOG2329">
    <property type="taxonomic scope" value="Eukaryota"/>
</dbReference>
<feature type="binding site" evidence="7">
    <location>
        <position position="38"/>
    </location>
    <ligand>
        <name>Ca(2+)</name>
        <dbReference type="ChEBI" id="CHEBI:29108"/>
    </ligand>
</feature>
<feature type="binding site" evidence="8">
    <location>
        <position position="101"/>
    </location>
    <ligand>
        <name>Zn(2+)</name>
        <dbReference type="ChEBI" id="CHEBI:29105"/>
        <note>catalytic</note>
    </ligand>
</feature>
<dbReference type="EMBL" id="GG738845">
    <property type="protein sequence ID" value="EFC50609.1"/>
    <property type="molecule type" value="Genomic_DNA"/>
</dbReference>
<feature type="transmembrane region" description="Helical" evidence="9">
    <location>
        <begin position="107"/>
        <end position="129"/>
    </location>
</feature>
<feature type="binding site" evidence="7">
    <location>
        <position position="36"/>
    </location>
    <ligand>
        <name>Ca(2+)</name>
        <dbReference type="ChEBI" id="CHEBI:29108"/>
    </ligand>
</feature>
<dbReference type="GO" id="GO:0046872">
    <property type="term" value="F:metal ion binding"/>
    <property type="evidence" value="ECO:0007669"/>
    <property type="project" value="UniProtKB-KW"/>
</dbReference>
<dbReference type="GO" id="GO:0005789">
    <property type="term" value="C:endoplasmic reticulum membrane"/>
    <property type="evidence" value="ECO:0007669"/>
    <property type="project" value="TreeGrafter"/>
</dbReference>
<dbReference type="VEuPathDB" id="AmoebaDB:NAEGRDRAFT_61076"/>
<name>D2UXC5_NAEGR</name>
<dbReference type="OMA" id="FWHILIF"/>
<dbReference type="OrthoDB" id="187171at2759"/>
<evidence type="ECO:0000256" key="7">
    <source>
        <dbReference type="PIRSR" id="PIRSR608901-1"/>
    </source>
</evidence>
<feature type="binding site" evidence="7">
    <location>
        <position position="47"/>
    </location>
    <ligand>
        <name>Ca(2+)</name>
        <dbReference type="ChEBI" id="CHEBI:29108"/>
    </ligand>
</feature>
<keyword evidence="6 9" id="KW-0472">Membrane</keyword>
<evidence type="ECO:0000256" key="5">
    <source>
        <dbReference type="ARBA" id="ARBA00022989"/>
    </source>
</evidence>
<dbReference type="GO" id="GO:0046513">
    <property type="term" value="P:ceramide biosynthetic process"/>
    <property type="evidence" value="ECO:0007669"/>
    <property type="project" value="TreeGrafter"/>
</dbReference>
<proteinExistence type="inferred from homology"/>
<evidence type="ECO:0000256" key="4">
    <source>
        <dbReference type="ARBA" id="ARBA00022801"/>
    </source>
</evidence>
<dbReference type="Pfam" id="PF05875">
    <property type="entry name" value="Ceramidase"/>
    <property type="match status" value="1"/>
</dbReference>
<feature type="binding site" evidence="8">
    <location>
        <position position="251"/>
    </location>
    <ligand>
        <name>Zn(2+)</name>
        <dbReference type="ChEBI" id="CHEBI:29105"/>
        <note>catalytic</note>
    </ligand>
</feature>
<dbReference type="GeneID" id="8863551"/>
<feature type="binding site" evidence="7">
    <location>
        <position position="33"/>
    </location>
    <ligand>
        <name>Ca(2+)</name>
        <dbReference type="ChEBI" id="CHEBI:29108"/>
    </ligand>
</feature>
<evidence type="ECO:0000256" key="2">
    <source>
        <dbReference type="ARBA" id="ARBA00009780"/>
    </source>
</evidence>
<feature type="transmembrane region" description="Helical" evidence="9">
    <location>
        <begin position="246"/>
        <end position="264"/>
    </location>
</feature>
<evidence type="ECO:0000256" key="8">
    <source>
        <dbReference type="PIRSR" id="PIRSR608901-2"/>
    </source>
</evidence>